<evidence type="ECO:0000313" key="1">
    <source>
        <dbReference type="EMBL" id="KAI3818216.1"/>
    </source>
</evidence>
<dbReference type="EMBL" id="CM042021">
    <property type="protein sequence ID" value="KAI3818216.1"/>
    <property type="molecule type" value="Genomic_DNA"/>
</dbReference>
<sequence length="123" mass="13486">MILKSCKRNKWSGPEGTNLFATPYLGSISSSDDGTVWDWKHGRRTGRGSGGDDEREEYQQQKELHVLEILLGEMEIKMCLGLEARVFWVGGGGTMVIMVVARVAEGCFRRTGGGSGGDDESEE</sequence>
<reference evidence="1 2" key="2">
    <citation type="journal article" date="2022" name="Mol. Ecol. Resour.">
        <title>The genomes of chicory, endive, great burdock and yacon provide insights into Asteraceae paleo-polyploidization history and plant inulin production.</title>
        <authorList>
            <person name="Fan W."/>
            <person name="Wang S."/>
            <person name="Wang H."/>
            <person name="Wang A."/>
            <person name="Jiang F."/>
            <person name="Liu H."/>
            <person name="Zhao H."/>
            <person name="Xu D."/>
            <person name="Zhang Y."/>
        </authorList>
    </citation>
    <scope>NUCLEOTIDE SEQUENCE [LARGE SCALE GENOMIC DNA]</scope>
    <source>
        <strain evidence="2">cv. Yunnan</strain>
        <tissue evidence="1">Leaves</tissue>
    </source>
</reference>
<protein>
    <submittedName>
        <fullName evidence="1">Uncharacterized protein</fullName>
    </submittedName>
</protein>
<keyword evidence="2" id="KW-1185">Reference proteome</keyword>
<reference evidence="2" key="1">
    <citation type="journal article" date="2022" name="Mol. Ecol. Resour.">
        <title>The genomes of chicory, endive, great burdock and yacon provide insights into Asteraceae palaeo-polyploidization history and plant inulin production.</title>
        <authorList>
            <person name="Fan W."/>
            <person name="Wang S."/>
            <person name="Wang H."/>
            <person name="Wang A."/>
            <person name="Jiang F."/>
            <person name="Liu H."/>
            <person name="Zhao H."/>
            <person name="Xu D."/>
            <person name="Zhang Y."/>
        </authorList>
    </citation>
    <scope>NUCLEOTIDE SEQUENCE [LARGE SCALE GENOMIC DNA]</scope>
    <source>
        <strain evidence="2">cv. Yunnan</strain>
    </source>
</reference>
<name>A0ACB9JER7_9ASTR</name>
<dbReference type="Proteomes" id="UP001056120">
    <property type="component" value="Linkage Group LG04"/>
</dbReference>
<organism evidence="1 2">
    <name type="scientific">Smallanthus sonchifolius</name>
    <dbReference type="NCBI Taxonomy" id="185202"/>
    <lineage>
        <taxon>Eukaryota</taxon>
        <taxon>Viridiplantae</taxon>
        <taxon>Streptophyta</taxon>
        <taxon>Embryophyta</taxon>
        <taxon>Tracheophyta</taxon>
        <taxon>Spermatophyta</taxon>
        <taxon>Magnoliopsida</taxon>
        <taxon>eudicotyledons</taxon>
        <taxon>Gunneridae</taxon>
        <taxon>Pentapetalae</taxon>
        <taxon>asterids</taxon>
        <taxon>campanulids</taxon>
        <taxon>Asterales</taxon>
        <taxon>Asteraceae</taxon>
        <taxon>Asteroideae</taxon>
        <taxon>Heliantheae alliance</taxon>
        <taxon>Millerieae</taxon>
        <taxon>Smallanthus</taxon>
    </lineage>
</organism>
<accession>A0ACB9JER7</accession>
<proteinExistence type="predicted"/>
<gene>
    <name evidence="1" type="ORF">L1987_12019</name>
</gene>
<comment type="caution">
    <text evidence="1">The sequence shown here is derived from an EMBL/GenBank/DDBJ whole genome shotgun (WGS) entry which is preliminary data.</text>
</comment>
<evidence type="ECO:0000313" key="2">
    <source>
        <dbReference type="Proteomes" id="UP001056120"/>
    </source>
</evidence>